<evidence type="ECO:0000256" key="2">
    <source>
        <dbReference type="ARBA" id="ARBA00023326"/>
    </source>
</evidence>
<evidence type="ECO:0000313" key="6">
    <source>
        <dbReference type="Proteomes" id="UP000198825"/>
    </source>
</evidence>
<proteinExistence type="predicted"/>
<dbReference type="EMBL" id="LT629799">
    <property type="protein sequence ID" value="SDU92924.1"/>
    <property type="molecule type" value="Genomic_DNA"/>
</dbReference>
<dbReference type="InterPro" id="IPR036116">
    <property type="entry name" value="FN3_sf"/>
</dbReference>
<dbReference type="PROSITE" id="PS50853">
    <property type="entry name" value="FN3"/>
    <property type="match status" value="1"/>
</dbReference>
<evidence type="ECO:0000256" key="3">
    <source>
        <dbReference type="SAM" id="MobiDB-lite"/>
    </source>
</evidence>
<dbReference type="RefSeq" id="WP_091074381.1">
    <property type="nucleotide sequence ID" value="NZ_LT629799.1"/>
</dbReference>
<sequence>MPLDESRLTAADPFLPRSPGRPRTAATPRVAALGAATLVLASVFGTVAAVPASASVTCADGTTPEQNTTLLCETAGSATVTVPAGTSSVDVSVVGAGGGAGYPARGHIGGNAATVEGTLTLPAGTAYLQVVVGGGGSGDNHGTSTGGGASAVFAQDSEHGLLAKLAIAGGGGGGAYNGDGGDAGSAGTSDDAQTVSGPGQPGVGGTGGAGGTGNYAAGTAGHSDDPAAPTVSDGGTGGQVPGGATGGGGGEGYAGGGGGGGSRGGILSSNVAGGGGGSSLASSYLGDASIEVAQGTGGVQLPGLVASDGAEGQVSLTFHGPAVPAAPTGVTVTPGDRTATLSFTVPDSDGGQPITGYEVSVDGGDSWDGVATTAAQGSSTERTALLGGLLNGRTYEIAVRARNADGAGAATPASSTSLQPWFSDPVSVTDRAAEVPVPAKPTSYKGKVARTVATNRAHDGTVAMNAPTLKGRQLQSGQAVQLSDKIFKDSTSKLTTSGKKVIKSIAPSLTYVDAISCEGYTNYGSPSKQKGLTKLAKARAAAVCSTLASYAEQVDVDAKVGYGGDRPVIIGSTYAKRADNRRVVVVIDPKP</sequence>
<feature type="compositionally biased region" description="Gly residues" evidence="3">
    <location>
        <begin position="234"/>
        <end position="260"/>
    </location>
</feature>
<dbReference type="Pfam" id="PF00041">
    <property type="entry name" value="fn3"/>
    <property type="match status" value="1"/>
</dbReference>
<feature type="region of interest" description="Disordered" evidence="3">
    <location>
        <begin position="179"/>
        <end position="260"/>
    </location>
</feature>
<reference evidence="6" key="1">
    <citation type="submission" date="2016-10" db="EMBL/GenBank/DDBJ databases">
        <authorList>
            <person name="Varghese N."/>
            <person name="Submissions S."/>
        </authorList>
    </citation>
    <scope>NUCLEOTIDE SEQUENCE [LARGE SCALE GENOMIC DNA]</scope>
    <source>
        <strain evidence="6">DSM 21743</strain>
    </source>
</reference>
<dbReference type="InterPro" id="IPR003961">
    <property type="entry name" value="FN3_dom"/>
</dbReference>
<protein>
    <submittedName>
        <fullName evidence="5">Outer membrane protein OmpA</fullName>
    </submittedName>
</protein>
<dbReference type="InterPro" id="IPR036737">
    <property type="entry name" value="OmpA-like_sf"/>
</dbReference>
<keyword evidence="1" id="KW-0378">Hydrolase</keyword>
<dbReference type="Gene3D" id="2.60.40.10">
    <property type="entry name" value="Immunoglobulins"/>
    <property type="match status" value="1"/>
</dbReference>
<dbReference type="SMART" id="SM00060">
    <property type="entry name" value="FN3"/>
    <property type="match status" value="1"/>
</dbReference>
<keyword evidence="2" id="KW-0624">Polysaccharide degradation</keyword>
<dbReference type="GO" id="GO:0000272">
    <property type="term" value="P:polysaccharide catabolic process"/>
    <property type="evidence" value="ECO:0007669"/>
    <property type="project" value="UniProtKB-KW"/>
</dbReference>
<dbReference type="InterPro" id="IPR013783">
    <property type="entry name" value="Ig-like_fold"/>
</dbReference>
<evidence type="ECO:0000313" key="5">
    <source>
        <dbReference type="EMBL" id="SDU92924.1"/>
    </source>
</evidence>
<dbReference type="Proteomes" id="UP000198825">
    <property type="component" value="Chromosome I"/>
</dbReference>
<dbReference type="AlphaFoldDB" id="A0A1H2MIL4"/>
<feature type="compositionally biased region" description="Gly residues" evidence="3">
    <location>
        <begin position="199"/>
        <end position="213"/>
    </location>
</feature>
<feature type="compositionally biased region" description="Low complexity" evidence="3">
    <location>
        <begin position="185"/>
        <end position="198"/>
    </location>
</feature>
<keyword evidence="2" id="KW-0119">Carbohydrate metabolism</keyword>
<dbReference type="SUPFAM" id="SSF103088">
    <property type="entry name" value="OmpA-like"/>
    <property type="match status" value="1"/>
</dbReference>
<dbReference type="CDD" id="cd00063">
    <property type="entry name" value="FN3"/>
    <property type="match status" value="1"/>
</dbReference>
<gene>
    <name evidence="5" type="ORF">SAMN04488544_2125</name>
</gene>
<dbReference type="OrthoDB" id="954626at2"/>
<evidence type="ECO:0000256" key="1">
    <source>
        <dbReference type="ARBA" id="ARBA00023295"/>
    </source>
</evidence>
<evidence type="ECO:0000259" key="4">
    <source>
        <dbReference type="PROSITE" id="PS50853"/>
    </source>
</evidence>
<feature type="region of interest" description="Disordered" evidence="3">
    <location>
        <begin position="1"/>
        <end position="25"/>
    </location>
</feature>
<keyword evidence="6" id="KW-1185">Reference proteome</keyword>
<dbReference type="Gene3D" id="3.30.1330.60">
    <property type="entry name" value="OmpA-like domain"/>
    <property type="match status" value="1"/>
</dbReference>
<dbReference type="STRING" id="546874.SAMN04488544_2125"/>
<dbReference type="GO" id="GO:0016798">
    <property type="term" value="F:hydrolase activity, acting on glycosyl bonds"/>
    <property type="evidence" value="ECO:0007669"/>
    <property type="project" value="UniProtKB-KW"/>
</dbReference>
<organism evidence="5 6">
    <name type="scientific">Microlunatus sagamiharensis</name>
    <dbReference type="NCBI Taxonomy" id="546874"/>
    <lineage>
        <taxon>Bacteria</taxon>
        <taxon>Bacillati</taxon>
        <taxon>Actinomycetota</taxon>
        <taxon>Actinomycetes</taxon>
        <taxon>Propionibacteriales</taxon>
        <taxon>Propionibacteriaceae</taxon>
        <taxon>Microlunatus</taxon>
    </lineage>
</organism>
<feature type="domain" description="Fibronectin type-III" evidence="4">
    <location>
        <begin position="323"/>
        <end position="421"/>
    </location>
</feature>
<dbReference type="SUPFAM" id="SSF49265">
    <property type="entry name" value="Fibronectin type III"/>
    <property type="match status" value="1"/>
</dbReference>
<name>A0A1H2MIL4_9ACTN</name>
<accession>A0A1H2MIL4</accession>
<keyword evidence="1" id="KW-0326">Glycosidase</keyword>